<dbReference type="EMBL" id="BJYR01000003">
    <property type="protein sequence ID" value="GEN98775.1"/>
    <property type="molecule type" value="Genomic_DNA"/>
</dbReference>
<comment type="caution">
    <text evidence="1">The sequence shown here is derived from an EMBL/GenBank/DDBJ whole genome shotgun (WGS) entry which is preliminary data.</text>
</comment>
<gene>
    <name evidence="1" type="ORF">NSE01_06080</name>
</gene>
<name>A0A512AGE1_9SPHN</name>
<sequence length="255" mass="28642">MKEDYLKLALLNAICKTDFVETTKKWLPVERMEDIFHKALARHFQDIGIEIGDKYKDIVNIFIDDLKNNQAIFIEGDEFTGHYFKMPISNVINYYNIIRSGSEVGIRISNLGDGAFTKALINIARSDGVEMGKYDQEIESNISDVDRVSSDFPASDRTVSLNHNQISQFDEQTSELIDAVERLNGIDGESGFREIIIGQLKAGRELIRAGNFKLYALQWTLIEGLKFLALRYEKETVGALAGALLAVLVKQVGLG</sequence>
<evidence type="ECO:0000313" key="1">
    <source>
        <dbReference type="EMBL" id="GEN98775.1"/>
    </source>
</evidence>
<organism evidence="1 2">
    <name type="scientific">Novosphingobium sediminis</name>
    <dbReference type="NCBI Taxonomy" id="707214"/>
    <lineage>
        <taxon>Bacteria</taxon>
        <taxon>Pseudomonadati</taxon>
        <taxon>Pseudomonadota</taxon>
        <taxon>Alphaproteobacteria</taxon>
        <taxon>Sphingomonadales</taxon>
        <taxon>Sphingomonadaceae</taxon>
        <taxon>Novosphingobium</taxon>
    </lineage>
</organism>
<dbReference type="RefSeq" id="WP_147158158.1">
    <property type="nucleotide sequence ID" value="NZ_BJYR01000003.1"/>
</dbReference>
<protein>
    <submittedName>
        <fullName evidence="1">Uncharacterized protein</fullName>
    </submittedName>
</protein>
<dbReference type="Proteomes" id="UP000321464">
    <property type="component" value="Unassembled WGS sequence"/>
</dbReference>
<accession>A0A512AGE1</accession>
<dbReference type="AlphaFoldDB" id="A0A512AGE1"/>
<reference evidence="1 2" key="1">
    <citation type="submission" date="2019-07" db="EMBL/GenBank/DDBJ databases">
        <title>Whole genome shotgun sequence of Novosphingobium sediminis NBRC 106119.</title>
        <authorList>
            <person name="Hosoyama A."/>
            <person name="Uohara A."/>
            <person name="Ohji S."/>
            <person name="Ichikawa N."/>
        </authorList>
    </citation>
    <scope>NUCLEOTIDE SEQUENCE [LARGE SCALE GENOMIC DNA]</scope>
    <source>
        <strain evidence="1 2">NBRC 106119</strain>
    </source>
</reference>
<proteinExistence type="predicted"/>
<evidence type="ECO:0000313" key="2">
    <source>
        <dbReference type="Proteomes" id="UP000321464"/>
    </source>
</evidence>
<keyword evidence="2" id="KW-1185">Reference proteome</keyword>
<dbReference type="OrthoDB" id="7597372at2"/>